<keyword evidence="2" id="KW-1185">Reference proteome</keyword>
<organism evidence="1 2">
    <name type="scientific">Fusarium decemcellulare</name>
    <dbReference type="NCBI Taxonomy" id="57161"/>
    <lineage>
        <taxon>Eukaryota</taxon>
        <taxon>Fungi</taxon>
        <taxon>Dikarya</taxon>
        <taxon>Ascomycota</taxon>
        <taxon>Pezizomycotina</taxon>
        <taxon>Sordariomycetes</taxon>
        <taxon>Hypocreomycetidae</taxon>
        <taxon>Hypocreales</taxon>
        <taxon>Nectriaceae</taxon>
        <taxon>Fusarium</taxon>
        <taxon>Fusarium decemcellulare species complex</taxon>
    </lineage>
</organism>
<dbReference type="Proteomes" id="UP001148629">
    <property type="component" value="Unassembled WGS sequence"/>
</dbReference>
<evidence type="ECO:0000313" key="2">
    <source>
        <dbReference type="Proteomes" id="UP001148629"/>
    </source>
</evidence>
<evidence type="ECO:0000313" key="1">
    <source>
        <dbReference type="EMBL" id="KAJ3519290.1"/>
    </source>
</evidence>
<sequence length="334" mass="36730">MPSRIDNDGADKLFSSANVVSRFLALDQIYKAHELDAHLLSMQDDTLSSDPDVIILCASAILAIPEAVFEWAVQYQCKTSNDNIGRPRHRRRFVLVLCGGIGPSTTFVYDAIEANARYYDVFDEVQGKPEAHVLRVIAERFYGLQVDTHGLEEEAHDGPSTIKNQNGLTILMAARSINCGASSSEARRVLESYGIRSPRSITVVQDPAMSRRTVTSFECAYSDLSAHGIQIGSWPVLNPGFGTKSIKETKSMKKPHGSSEDGIQLDNGRGLWSMDRFLDRILAEMPRVRANGDGYGFAPLVDVPDEVEDAWSTVLDGHGSNELGCLQPKLSSRI</sequence>
<name>A0ACC1RJN5_9HYPO</name>
<accession>A0ACC1RJN5</accession>
<protein>
    <submittedName>
        <fullName evidence="1">Uncharacterized protein</fullName>
    </submittedName>
</protein>
<proteinExistence type="predicted"/>
<dbReference type="EMBL" id="JANRMS010003188">
    <property type="protein sequence ID" value="KAJ3519290.1"/>
    <property type="molecule type" value="Genomic_DNA"/>
</dbReference>
<comment type="caution">
    <text evidence="1">The sequence shown here is derived from an EMBL/GenBank/DDBJ whole genome shotgun (WGS) entry which is preliminary data.</text>
</comment>
<reference evidence="1" key="1">
    <citation type="submission" date="2022-08" db="EMBL/GenBank/DDBJ databases">
        <title>Genome Sequence of Fusarium decemcellulare.</title>
        <authorList>
            <person name="Buettner E."/>
        </authorList>
    </citation>
    <scope>NUCLEOTIDE SEQUENCE</scope>
    <source>
        <strain evidence="1">Babe19</strain>
    </source>
</reference>
<gene>
    <name evidence="1" type="ORF">NM208_g14182</name>
</gene>